<name>A0A437KN51_9FLAO</name>
<evidence type="ECO:0000313" key="3">
    <source>
        <dbReference type="Proteomes" id="UP000285211"/>
    </source>
</evidence>
<dbReference type="RefSeq" id="WP_128197090.1">
    <property type="nucleotide sequence ID" value="NZ_SACJ01000012.1"/>
</dbReference>
<feature type="domain" description="DinB-like" evidence="1">
    <location>
        <begin position="31"/>
        <end position="163"/>
    </location>
</feature>
<protein>
    <submittedName>
        <fullName evidence="2">DinB family protein</fullName>
    </submittedName>
</protein>
<organism evidence="2 3">
    <name type="scientific">Flavobacterium sufflavum</name>
    <dbReference type="NCBI Taxonomy" id="1921138"/>
    <lineage>
        <taxon>Bacteria</taxon>
        <taxon>Pseudomonadati</taxon>
        <taxon>Bacteroidota</taxon>
        <taxon>Flavobacteriia</taxon>
        <taxon>Flavobacteriales</taxon>
        <taxon>Flavobacteriaceae</taxon>
        <taxon>Flavobacterium</taxon>
    </lineage>
</organism>
<sequence>MKSTDIPENEYSIFNATYVKAAGDGDLYEDLEISLHDFIRFVQDIPMDKFDYRYALGKWTIKEIIQHIIDTERVFAYRALRISRNDKTPLPGFDENAFALNTNANDRHLQSLLTELSIVRQSTLVLFKSFSEEQLRRIGTASNHELSVRAIGFIIIGHQKHHQKVFQERYL</sequence>
<evidence type="ECO:0000313" key="2">
    <source>
        <dbReference type="EMBL" id="RVT72822.1"/>
    </source>
</evidence>
<evidence type="ECO:0000259" key="1">
    <source>
        <dbReference type="Pfam" id="PF12867"/>
    </source>
</evidence>
<dbReference type="AlphaFoldDB" id="A0A437KN51"/>
<dbReference type="EMBL" id="SACJ01000012">
    <property type="protein sequence ID" value="RVT72822.1"/>
    <property type="molecule type" value="Genomic_DNA"/>
</dbReference>
<proteinExistence type="predicted"/>
<dbReference type="InterPro" id="IPR034660">
    <property type="entry name" value="DinB/YfiT-like"/>
</dbReference>
<dbReference type="Gene3D" id="1.20.120.450">
    <property type="entry name" value="dinb family like domain"/>
    <property type="match status" value="1"/>
</dbReference>
<dbReference type="Pfam" id="PF12867">
    <property type="entry name" value="DinB_2"/>
    <property type="match status" value="1"/>
</dbReference>
<dbReference type="Proteomes" id="UP000285211">
    <property type="component" value="Unassembled WGS sequence"/>
</dbReference>
<reference evidence="2 3" key="1">
    <citation type="submission" date="2019-01" db="EMBL/GenBank/DDBJ databases">
        <authorList>
            <person name="Chen W.-M."/>
        </authorList>
    </citation>
    <scope>NUCLEOTIDE SEQUENCE [LARGE SCALE GENOMIC DNA]</scope>
    <source>
        <strain evidence="2 3">BBQ-12</strain>
    </source>
</reference>
<dbReference type="InterPro" id="IPR024775">
    <property type="entry name" value="DinB-like"/>
</dbReference>
<comment type="caution">
    <text evidence="2">The sequence shown here is derived from an EMBL/GenBank/DDBJ whole genome shotgun (WGS) entry which is preliminary data.</text>
</comment>
<accession>A0A437KN51</accession>
<dbReference type="SUPFAM" id="SSF109854">
    <property type="entry name" value="DinB/YfiT-like putative metalloenzymes"/>
    <property type="match status" value="1"/>
</dbReference>
<gene>
    <name evidence="2" type="ORF">EOD40_15540</name>
</gene>
<dbReference type="OrthoDB" id="9793216at2"/>
<keyword evidence="3" id="KW-1185">Reference proteome</keyword>